<evidence type="ECO:0000259" key="3">
    <source>
        <dbReference type="PROSITE" id="PS50158"/>
    </source>
</evidence>
<accession>A0AAE0AEF7</accession>
<reference evidence="4" key="1">
    <citation type="journal article" date="2023" name="Plant J.">
        <title>Genome sequences and population genomics provide insights into the demographic history, inbreeding, and mutation load of two 'living fossil' tree species of Dipteronia.</title>
        <authorList>
            <person name="Feng Y."/>
            <person name="Comes H.P."/>
            <person name="Chen J."/>
            <person name="Zhu S."/>
            <person name="Lu R."/>
            <person name="Zhang X."/>
            <person name="Li P."/>
            <person name="Qiu J."/>
            <person name="Olsen K.M."/>
            <person name="Qiu Y."/>
        </authorList>
    </citation>
    <scope>NUCLEOTIDE SEQUENCE</scope>
    <source>
        <strain evidence="4">NBL</strain>
    </source>
</reference>
<dbReference type="PANTHER" id="PTHR31286">
    <property type="entry name" value="GLYCINE-RICH CELL WALL STRUCTURAL PROTEIN 1.8-LIKE"/>
    <property type="match status" value="1"/>
</dbReference>
<feature type="compositionally biased region" description="Polar residues" evidence="2">
    <location>
        <begin position="267"/>
        <end position="288"/>
    </location>
</feature>
<keyword evidence="1" id="KW-0479">Metal-binding</keyword>
<dbReference type="PANTHER" id="PTHR31286:SF167">
    <property type="entry name" value="OS09G0268800 PROTEIN"/>
    <property type="match status" value="1"/>
</dbReference>
<keyword evidence="1" id="KW-0862">Zinc</keyword>
<name>A0AAE0AEF7_9ROSI</name>
<organism evidence="4 5">
    <name type="scientific">Dipteronia sinensis</name>
    <dbReference type="NCBI Taxonomy" id="43782"/>
    <lineage>
        <taxon>Eukaryota</taxon>
        <taxon>Viridiplantae</taxon>
        <taxon>Streptophyta</taxon>
        <taxon>Embryophyta</taxon>
        <taxon>Tracheophyta</taxon>
        <taxon>Spermatophyta</taxon>
        <taxon>Magnoliopsida</taxon>
        <taxon>eudicotyledons</taxon>
        <taxon>Gunneridae</taxon>
        <taxon>Pentapetalae</taxon>
        <taxon>rosids</taxon>
        <taxon>malvids</taxon>
        <taxon>Sapindales</taxon>
        <taxon>Sapindaceae</taxon>
        <taxon>Hippocastanoideae</taxon>
        <taxon>Acereae</taxon>
        <taxon>Dipteronia</taxon>
    </lineage>
</organism>
<feature type="region of interest" description="Disordered" evidence="2">
    <location>
        <begin position="264"/>
        <end position="288"/>
    </location>
</feature>
<evidence type="ECO:0000256" key="2">
    <source>
        <dbReference type="SAM" id="MobiDB-lite"/>
    </source>
</evidence>
<dbReference type="InterPro" id="IPR001878">
    <property type="entry name" value="Znf_CCHC"/>
</dbReference>
<dbReference type="GO" id="GO:0008270">
    <property type="term" value="F:zinc ion binding"/>
    <property type="evidence" value="ECO:0007669"/>
    <property type="project" value="UniProtKB-KW"/>
</dbReference>
<evidence type="ECO:0000313" key="5">
    <source>
        <dbReference type="Proteomes" id="UP001281410"/>
    </source>
</evidence>
<keyword evidence="5" id="KW-1185">Reference proteome</keyword>
<evidence type="ECO:0000256" key="1">
    <source>
        <dbReference type="PROSITE-ProRule" id="PRU00047"/>
    </source>
</evidence>
<comment type="caution">
    <text evidence="4">The sequence shown here is derived from an EMBL/GenBank/DDBJ whole genome shotgun (WGS) entry which is preliminary data.</text>
</comment>
<gene>
    <name evidence="4" type="ORF">Dsin_016503</name>
</gene>
<feature type="domain" description="CCHC-type" evidence="3">
    <location>
        <begin position="210"/>
        <end position="223"/>
    </location>
</feature>
<dbReference type="InterPro" id="IPR040256">
    <property type="entry name" value="At4g02000-like"/>
</dbReference>
<dbReference type="EMBL" id="JANJYJ010000005">
    <property type="protein sequence ID" value="KAK3211797.1"/>
    <property type="molecule type" value="Genomic_DNA"/>
</dbReference>
<evidence type="ECO:0000313" key="4">
    <source>
        <dbReference type="EMBL" id="KAK3211797.1"/>
    </source>
</evidence>
<proteinExistence type="predicted"/>
<dbReference type="AlphaFoldDB" id="A0AAE0AEF7"/>
<keyword evidence="1" id="KW-0863">Zinc-finger</keyword>
<protein>
    <recommendedName>
        <fullName evidence="3">CCHC-type domain-containing protein</fullName>
    </recommendedName>
</protein>
<dbReference type="GO" id="GO:0003676">
    <property type="term" value="F:nucleic acid binding"/>
    <property type="evidence" value="ECO:0007669"/>
    <property type="project" value="InterPro"/>
</dbReference>
<dbReference type="PROSITE" id="PS50158">
    <property type="entry name" value="ZF_CCHC"/>
    <property type="match status" value="1"/>
</dbReference>
<dbReference type="Proteomes" id="UP001281410">
    <property type="component" value="Unassembled WGS sequence"/>
</dbReference>
<sequence>MNADELAMLCSALSVEEQKRPVRILDTKLKDQGVRRLSLCLVEKILTTKLVNRVAFINVMTSIWRVNEGVDFEWAEGNTFAIHFKNLEVRIRIIAGGLWNFDRAIVVFEEPSGDRDILSMSFSQAIFWIQIHNLPLICMTEEIGTFLGKMIGEVRDIDLESAREGNGRFIRVRVVLNVNAPPMHCIRVDLLGIGKITTMLLRYERLLDYCFKCSRLGHTMRDCIDAGDFKDVSSEANLRLNVWLHTVSPPKRFLTRTGRSDNRFWGKQSSDTARSSEHNNNSIAGEKG</sequence>